<name>A0A158L608_9BURK</name>
<sequence length="361" mass="41187">MRIAAKVELSEAQRKQLETWATGRTIPVRLAERAKMILLAAQGKTDKEIGAELAIWRGTVARWRGRFIADGVTGIERDETRPGRKPKISARKVKSVVALTTQQRPDNATHWSTRSMAAVAGVSAASVRRIWQAHGLKPHRLESFKVSNDKHFAEKLEDIVGLYLDPPEHALVLCCDEKCQIQALDRTQPGLPLKRGRGQTMTHDYKRNGVTTLFAAMNTLDGSVISECKTKHRHQEWLSFLRKIDRDTAKNKELHLIADNYATHKHPEVQAWLAKHPRFHMHFTPTSASWLNMVERFFRDLSVNQLRRSAFRSVPELIGTIEQYVQKHNRHPKPFIWTAKASDILAKVTRARAKLNKMQSV</sequence>
<dbReference type="Gene3D" id="3.30.420.10">
    <property type="entry name" value="Ribonuclease H-like superfamily/Ribonuclease H"/>
    <property type="match status" value="1"/>
</dbReference>
<dbReference type="InterPro" id="IPR038717">
    <property type="entry name" value="Tc1-like_DDE_dom"/>
</dbReference>
<protein>
    <submittedName>
        <fullName evidence="2">Transposase</fullName>
    </submittedName>
</protein>
<dbReference type="RefSeq" id="WP_087660895.1">
    <property type="nucleotide sequence ID" value="NZ_FCOL02000460.1"/>
</dbReference>
<dbReference type="InterPro" id="IPR047655">
    <property type="entry name" value="Transpos_IS630-like"/>
</dbReference>
<dbReference type="GO" id="GO:0003676">
    <property type="term" value="F:nucleic acid binding"/>
    <property type="evidence" value="ECO:0007669"/>
    <property type="project" value="InterPro"/>
</dbReference>
<dbReference type="Proteomes" id="UP000054925">
    <property type="component" value="Unassembled WGS sequence"/>
</dbReference>
<dbReference type="PANTHER" id="PTHR30347:SF1">
    <property type="entry name" value="MECHANOSENSITIVE CHANNEL MSCK"/>
    <property type="match status" value="1"/>
</dbReference>
<feature type="domain" description="Tc1-like transposase DDE" evidence="1">
    <location>
        <begin position="173"/>
        <end position="317"/>
    </location>
</feature>
<keyword evidence="3" id="KW-1185">Reference proteome</keyword>
<dbReference type="EMBL" id="FCOL02000460">
    <property type="protein sequence ID" value="SAL88320.1"/>
    <property type="molecule type" value="Genomic_DNA"/>
</dbReference>
<evidence type="ECO:0000313" key="2">
    <source>
        <dbReference type="EMBL" id="SAL88320.1"/>
    </source>
</evidence>
<dbReference type="InterPro" id="IPR036397">
    <property type="entry name" value="RNaseH_sf"/>
</dbReference>
<reference evidence="2" key="1">
    <citation type="submission" date="2016-01" db="EMBL/GenBank/DDBJ databases">
        <authorList>
            <person name="Peeters C."/>
        </authorList>
    </citation>
    <scope>NUCLEOTIDE SEQUENCE [LARGE SCALE GENOMIC DNA]</scope>
    <source>
        <strain evidence="2">LMG 22937</strain>
    </source>
</reference>
<dbReference type="SUPFAM" id="SSF46689">
    <property type="entry name" value="Homeodomain-like"/>
    <property type="match status" value="1"/>
</dbReference>
<evidence type="ECO:0000259" key="1">
    <source>
        <dbReference type="Pfam" id="PF13358"/>
    </source>
</evidence>
<dbReference type="InterPro" id="IPR009057">
    <property type="entry name" value="Homeodomain-like_sf"/>
</dbReference>
<dbReference type="AlphaFoldDB" id="A0A158L608"/>
<dbReference type="Pfam" id="PF13358">
    <property type="entry name" value="DDE_3"/>
    <property type="match status" value="1"/>
</dbReference>
<dbReference type="OrthoDB" id="2375382at2"/>
<dbReference type="InterPro" id="IPR052702">
    <property type="entry name" value="MscS-like_channel"/>
</dbReference>
<gene>
    <name evidence="2" type="ORF">AWB67_07573</name>
</gene>
<evidence type="ECO:0000313" key="3">
    <source>
        <dbReference type="Proteomes" id="UP000054925"/>
    </source>
</evidence>
<proteinExistence type="predicted"/>
<dbReference type="Pfam" id="PF13565">
    <property type="entry name" value="HTH_32"/>
    <property type="match status" value="1"/>
</dbReference>
<organism evidence="2 3">
    <name type="scientific">Caballeronia terrestris</name>
    <dbReference type="NCBI Taxonomy" id="1226301"/>
    <lineage>
        <taxon>Bacteria</taxon>
        <taxon>Pseudomonadati</taxon>
        <taxon>Pseudomonadota</taxon>
        <taxon>Betaproteobacteria</taxon>
        <taxon>Burkholderiales</taxon>
        <taxon>Burkholderiaceae</taxon>
        <taxon>Caballeronia</taxon>
    </lineage>
</organism>
<comment type="caution">
    <text evidence="2">The sequence shown here is derived from an EMBL/GenBank/DDBJ whole genome shotgun (WGS) entry which is preliminary data.</text>
</comment>
<dbReference type="NCBIfam" id="NF033545">
    <property type="entry name" value="transpos_IS630"/>
    <property type="match status" value="1"/>
</dbReference>
<dbReference type="PANTHER" id="PTHR30347">
    <property type="entry name" value="POTASSIUM CHANNEL RELATED"/>
    <property type="match status" value="1"/>
</dbReference>
<accession>A0A158L608</accession>